<keyword evidence="2" id="KW-0560">Oxidoreductase</keyword>
<name>L1MEW4_9CORY</name>
<gene>
    <name evidence="4" type="ORF">HMPREF9997_01741</name>
</gene>
<accession>L1MEW4</accession>
<dbReference type="GO" id="GO:0042602">
    <property type="term" value="F:riboflavin reductase (NADPH) activity"/>
    <property type="evidence" value="ECO:0007669"/>
    <property type="project" value="TreeGrafter"/>
</dbReference>
<evidence type="ECO:0000259" key="3">
    <source>
        <dbReference type="SMART" id="SM00903"/>
    </source>
</evidence>
<comment type="caution">
    <text evidence="4">The sequence shown here is derived from an EMBL/GenBank/DDBJ whole genome shotgun (WGS) entry which is preliminary data.</text>
</comment>
<evidence type="ECO:0000256" key="1">
    <source>
        <dbReference type="ARBA" id="ARBA00008898"/>
    </source>
</evidence>
<proteinExistence type="inferred from homology"/>
<comment type="similarity">
    <text evidence="1">Belongs to the non-flavoprotein flavin reductase family.</text>
</comment>
<protein>
    <submittedName>
        <fullName evidence="4">Flavin reductase-like protein</fullName>
    </submittedName>
</protein>
<dbReference type="GeneID" id="84897492"/>
<dbReference type="PANTHER" id="PTHR30466">
    <property type="entry name" value="FLAVIN REDUCTASE"/>
    <property type="match status" value="1"/>
</dbReference>
<dbReference type="eggNOG" id="COG1853">
    <property type="taxonomic scope" value="Bacteria"/>
</dbReference>
<dbReference type="InterPro" id="IPR012349">
    <property type="entry name" value="Split_barrel_FMN-bd"/>
</dbReference>
<dbReference type="PATRIC" id="fig|1035195.3.peg.1576"/>
<dbReference type="GO" id="GO:0010181">
    <property type="term" value="F:FMN binding"/>
    <property type="evidence" value="ECO:0007669"/>
    <property type="project" value="InterPro"/>
</dbReference>
<dbReference type="RefSeq" id="WP_006063970.1">
    <property type="nucleotide sequence ID" value="NZ_KB290831.1"/>
</dbReference>
<reference evidence="4 5" key="1">
    <citation type="submission" date="2012-05" db="EMBL/GenBank/DDBJ databases">
        <authorList>
            <person name="Weinstock G."/>
            <person name="Sodergren E."/>
            <person name="Lobos E.A."/>
            <person name="Fulton L."/>
            <person name="Fulton R."/>
            <person name="Courtney L."/>
            <person name="Fronick C."/>
            <person name="O'Laughlin M."/>
            <person name="Godfrey J."/>
            <person name="Wilson R.M."/>
            <person name="Miner T."/>
            <person name="Farmer C."/>
            <person name="Delehaunty K."/>
            <person name="Cordes M."/>
            <person name="Minx P."/>
            <person name="Tomlinson C."/>
            <person name="Chen J."/>
            <person name="Wollam A."/>
            <person name="Pepin K.H."/>
            <person name="Bhonagiri V."/>
            <person name="Zhang X."/>
            <person name="Suruliraj S."/>
            <person name="Warren W."/>
            <person name="Mitreva M."/>
            <person name="Mardis E.R."/>
            <person name="Wilson R.K."/>
        </authorList>
    </citation>
    <scope>NUCLEOTIDE SEQUENCE [LARGE SCALE GENOMIC DNA]</scope>
    <source>
        <strain evidence="4 5">F0235</strain>
    </source>
</reference>
<dbReference type="PANTHER" id="PTHR30466:SF11">
    <property type="entry name" value="FLAVIN-DEPENDENT MONOOXYGENASE, REDUCTASE SUBUNIT HSAB"/>
    <property type="match status" value="1"/>
</dbReference>
<evidence type="ECO:0000256" key="2">
    <source>
        <dbReference type="ARBA" id="ARBA00023002"/>
    </source>
</evidence>
<dbReference type="InterPro" id="IPR050268">
    <property type="entry name" value="NADH-dep_flavin_reductase"/>
</dbReference>
<sequence length="163" mass="17700">MSQPTSTHYRETVANFPSGVTVVTTRDGGEDFGLTVSAFTSLSLDPPMVLVSIDRKSKSHQHLVEGAPIGISVLAAGHTDVAVQFARHVDDRFAGINIVRRGEQDIPFVGDAAAWFLGDVRDRYVGGDHIIITVAVRECGWHDGGRPLLYRGGRLHNWPDVLG</sequence>
<dbReference type="SMART" id="SM00903">
    <property type="entry name" value="Flavin_Reduct"/>
    <property type="match status" value="1"/>
</dbReference>
<dbReference type="HOGENOM" id="CLU_059021_1_3_11"/>
<dbReference type="Gene3D" id="2.30.110.10">
    <property type="entry name" value="Electron Transport, Fmn-binding Protein, Chain A"/>
    <property type="match status" value="1"/>
</dbReference>
<feature type="domain" description="Flavin reductase like" evidence="3">
    <location>
        <begin position="13"/>
        <end position="157"/>
    </location>
</feature>
<keyword evidence="5" id="KW-1185">Reference proteome</keyword>
<dbReference type="OrthoDB" id="9792858at2"/>
<dbReference type="EMBL" id="AMEM01000023">
    <property type="protein sequence ID" value="EKX89499.1"/>
    <property type="molecule type" value="Genomic_DNA"/>
</dbReference>
<dbReference type="Proteomes" id="UP000010445">
    <property type="component" value="Unassembled WGS sequence"/>
</dbReference>
<dbReference type="AlphaFoldDB" id="L1MEW4"/>
<dbReference type="SUPFAM" id="SSF50475">
    <property type="entry name" value="FMN-binding split barrel"/>
    <property type="match status" value="1"/>
</dbReference>
<evidence type="ECO:0000313" key="4">
    <source>
        <dbReference type="EMBL" id="EKX89499.1"/>
    </source>
</evidence>
<dbReference type="STRING" id="1035195.HMPREF9997_01741"/>
<organism evidence="4 5">
    <name type="scientific">Corynebacterium durum F0235</name>
    <dbReference type="NCBI Taxonomy" id="1035195"/>
    <lineage>
        <taxon>Bacteria</taxon>
        <taxon>Bacillati</taxon>
        <taxon>Actinomycetota</taxon>
        <taxon>Actinomycetes</taxon>
        <taxon>Mycobacteriales</taxon>
        <taxon>Corynebacteriaceae</taxon>
        <taxon>Corynebacterium</taxon>
    </lineage>
</organism>
<evidence type="ECO:0000313" key="5">
    <source>
        <dbReference type="Proteomes" id="UP000010445"/>
    </source>
</evidence>
<dbReference type="Pfam" id="PF01613">
    <property type="entry name" value="Flavin_Reduct"/>
    <property type="match status" value="1"/>
</dbReference>
<dbReference type="InterPro" id="IPR002563">
    <property type="entry name" value="Flavin_Rdtase-like_dom"/>
</dbReference>